<dbReference type="GO" id="GO:0008408">
    <property type="term" value="F:3'-5' exonuclease activity"/>
    <property type="evidence" value="ECO:0007669"/>
    <property type="project" value="TreeGrafter"/>
</dbReference>
<gene>
    <name evidence="3" type="ORF">FYJ57_04775</name>
</gene>
<keyword evidence="1" id="KW-0378">Hydrolase</keyword>
<keyword evidence="1" id="KW-0540">Nuclease</keyword>
<dbReference type="PANTHER" id="PTHR30231">
    <property type="entry name" value="DNA POLYMERASE III SUBUNIT EPSILON"/>
    <property type="match status" value="1"/>
</dbReference>
<evidence type="ECO:0000259" key="2">
    <source>
        <dbReference type="SMART" id="SM00479"/>
    </source>
</evidence>
<dbReference type="RefSeq" id="WP_117524792.1">
    <property type="nucleotide sequence ID" value="NZ_JBQHQP010000013.1"/>
</dbReference>
<keyword evidence="1" id="KW-0269">Exonuclease</keyword>
<reference evidence="3 4" key="1">
    <citation type="submission" date="2019-08" db="EMBL/GenBank/DDBJ databases">
        <title>In-depth cultivation of the pig gut microbiome towards novel bacterial diversity and tailored functional studies.</title>
        <authorList>
            <person name="Wylensek D."/>
            <person name="Hitch T.C.A."/>
            <person name="Clavel T."/>
        </authorList>
    </citation>
    <scope>NUCLEOTIDE SEQUENCE [LARGE SCALE GENOMIC DNA]</scope>
    <source>
        <strain evidence="3 4">BSM-380-WT-5A</strain>
    </source>
</reference>
<dbReference type="InterPro" id="IPR006054">
    <property type="entry name" value="DnaQ"/>
</dbReference>
<dbReference type="SUPFAM" id="SSF53098">
    <property type="entry name" value="Ribonuclease H-like"/>
    <property type="match status" value="1"/>
</dbReference>
<proteinExistence type="predicted"/>
<evidence type="ECO:0000313" key="3">
    <source>
        <dbReference type="EMBL" id="MST66056.1"/>
    </source>
</evidence>
<dbReference type="Proteomes" id="UP000440513">
    <property type="component" value="Unassembled WGS sequence"/>
</dbReference>
<dbReference type="Gene3D" id="3.30.420.10">
    <property type="entry name" value="Ribonuclease H-like superfamily/Ribonuclease H"/>
    <property type="match status" value="1"/>
</dbReference>
<dbReference type="InterPro" id="IPR036397">
    <property type="entry name" value="RNaseH_sf"/>
</dbReference>
<dbReference type="FunFam" id="3.30.420.10:FF:000045">
    <property type="entry name" value="3'-5' exonuclease DinG"/>
    <property type="match status" value="1"/>
</dbReference>
<comment type="caution">
    <text evidence="3">The sequence shown here is derived from an EMBL/GenBank/DDBJ whole genome shotgun (WGS) entry which is preliminary data.</text>
</comment>
<dbReference type="CDD" id="cd06127">
    <property type="entry name" value="DEDDh"/>
    <property type="match status" value="1"/>
</dbReference>
<dbReference type="GO" id="GO:0003887">
    <property type="term" value="F:DNA-directed DNA polymerase activity"/>
    <property type="evidence" value="ECO:0007669"/>
    <property type="project" value="InterPro"/>
</dbReference>
<dbReference type="InterPro" id="IPR012337">
    <property type="entry name" value="RNaseH-like_sf"/>
</dbReference>
<protein>
    <submittedName>
        <fullName evidence="3">DUF3072 domain-containing protein</fullName>
    </submittedName>
</protein>
<dbReference type="GO" id="GO:0003677">
    <property type="term" value="F:DNA binding"/>
    <property type="evidence" value="ECO:0007669"/>
    <property type="project" value="InterPro"/>
</dbReference>
<accession>A0A7X2P294</accession>
<dbReference type="AlphaFoldDB" id="A0A7X2P294"/>
<evidence type="ECO:0000313" key="4">
    <source>
        <dbReference type="Proteomes" id="UP000440513"/>
    </source>
</evidence>
<sequence>MEKTACPSSYVVVDLETTGLYPSQDRILEIGAVKVLDGEVADTFCMFADPQMKIPEKIRELTGITQEMVAGQPTPAEAVRAFLDFCGELDLMGHNLIFDYSFLKHQAADQKIPFEKNGIDTLKIARTLLPDLESRSLTNLCGYFQIDRAHAHRAYHDALATHELYQHLIRIAGEGQERIFQPKQLQYKVKRRGPITPAQKAYLNDLVKYHKIELDVSVDSLTKNEASRKIDTIIARYGRMKR</sequence>
<dbReference type="EMBL" id="VUMS01000007">
    <property type="protein sequence ID" value="MST66056.1"/>
    <property type="molecule type" value="Genomic_DNA"/>
</dbReference>
<dbReference type="NCBIfam" id="TIGR00573">
    <property type="entry name" value="dnaq"/>
    <property type="match status" value="1"/>
</dbReference>
<organism evidence="3 4">
    <name type="scientific">Oliverpabstia intestinalis</name>
    <dbReference type="NCBI Taxonomy" id="2606633"/>
    <lineage>
        <taxon>Bacteria</taxon>
        <taxon>Bacillati</taxon>
        <taxon>Bacillota</taxon>
        <taxon>Clostridia</taxon>
        <taxon>Lachnospirales</taxon>
        <taxon>Lachnospiraceae</taxon>
        <taxon>Oliverpabstia</taxon>
    </lineage>
</organism>
<keyword evidence="4" id="KW-1185">Reference proteome</keyword>
<dbReference type="GO" id="GO:0005829">
    <property type="term" value="C:cytosol"/>
    <property type="evidence" value="ECO:0007669"/>
    <property type="project" value="TreeGrafter"/>
</dbReference>
<evidence type="ECO:0000256" key="1">
    <source>
        <dbReference type="ARBA" id="ARBA00022839"/>
    </source>
</evidence>
<dbReference type="Pfam" id="PF00929">
    <property type="entry name" value="RNase_T"/>
    <property type="match status" value="1"/>
</dbReference>
<dbReference type="InterPro" id="IPR013520">
    <property type="entry name" value="Ribonucl_H"/>
</dbReference>
<dbReference type="GO" id="GO:0045004">
    <property type="term" value="P:DNA replication proofreading"/>
    <property type="evidence" value="ECO:0007669"/>
    <property type="project" value="TreeGrafter"/>
</dbReference>
<dbReference type="PANTHER" id="PTHR30231:SF41">
    <property type="entry name" value="DNA POLYMERASE III SUBUNIT EPSILON"/>
    <property type="match status" value="1"/>
</dbReference>
<feature type="domain" description="Exonuclease" evidence="2">
    <location>
        <begin position="9"/>
        <end position="174"/>
    </location>
</feature>
<dbReference type="SMART" id="SM00479">
    <property type="entry name" value="EXOIII"/>
    <property type="match status" value="1"/>
</dbReference>
<name>A0A7X2P294_9FIRM</name>